<feature type="region of interest" description="Disordered" evidence="1">
    <location>
        <begin position="169"/>
        <end position="190"/>
    </location>
</feature>
<evidence type="ECO:0000313" key="4">
    <source>
        <dbReference type="Proteomes" id="UP001365542"/>
    </source>
</evidence>
<protein>
    <submittedName>
        <fullName evidence="3">Uncharacterized protein</fullName>
    </submittedName>
</protein>
<evidence type="ECO:0000256" key="1">
    <source>
        <dbReference type="SAM" id="MobiDB-lite"/>
    </source>
</evidence>
<comment type="caution">
    <text evidence="3">The sequence shown here is derived from an EMBL/GenBank/DDBJ whole genome shotgun (WGS) entry which is preliminary data.</text>
</comment>
<accession>A0AAV9XNC6</accession>
<keyword evidence="4" id="KW-1185">Reference proteome</keyword>
<gene>
    <name evidence="3" type="ORF">TWF694_000362</name>
</gene>
<dbReference type="AlphaFoldDB" id="A0AAV9XNC6"/>
<reference evidence="3 4" key="1">
    <citation type="submission" date="2019-10" db="EMBL/GenBank/DDBJ databases">
        <authorList>
            <person name="Palmer J.M."/>
        </authorList>
    </citation>
    <scope>NUCLEOTIDE SEQUENCE [LARGE SCALE GENOMIC DNA]</scope>
    <source>
        <strain evidence="3 4">TWF694</strain>
    </source>
</reference>
<dbReference type="Proteomes" id="UP001365542">
    <property type="component" value="Unassembled WGS sequence"/>
</dbReference>
<feature type="signal peptide" evidence="2">
    <location>
        <begin position="1"/>
        <end position="17"/>
    </location>
</feature>
<keyword evidence="2" id="KW-0732">Signal</keyword>
<name>A0AAV9XNC6_9PEZI</name>
<sequence>MYSQVILVSLLAAVAQARFGQEQVPIPAIAAVNGGSPGEAPTIAGAAVSDLLAAANPCVKLKRGDQILAELGTGADSIAAAKGIVAAEQNFNPFTFSNPAICTDPSLPANPILRGIIPLIDPAVNGSAAVNALSKKTLTTPLNADGKSIADLLKENGFTDFRGIANDGSGPVVSGDPVGASSTTKAAAPPAASTTAVQNVAQPTATDSGAVDYGLCNPNMDFVAGRPGRKPDESTFLPIDPLTKQGQQDALNPNIITNRICDQLTNVCQSNQAAKDRCRSCQAQIQALGTRDASTAVAWNDCVDNGVQIVSVAVSDTPASTAAPAVSSVVNVVAASSDAGCAVTQVISIVTVTVNGGATNVAVATPAPVSNANTASGSNVQTFTGDLGAPPVPVQNVGGARPFVVNGDSFVNFSAACQRSCAVQHNACANAANAGGNKAFSVGDCGNQENECDKNCSNGAAARRQKRFIRVYRKRV</sequence>
<evidence type="ECO:0000256" key="2">
    <source>
        <dbReference type="SAM" id="SignalP"/>
    </source>
</evidence>
<proteinExistence type="predicted"/>
<dbReference type="EMBL" id="JAVHJO010000001">
    <property type="protein sequence ID" value="KAK6543620.1"/>
    <property type="molecule type" value="Genomic_DNA"/>
</dbReference>
<feature type="chain" id="PRO_5043541612" evidence="2">
    <location>
        <begin position="18"/>
        <end position="476"/>
    </location>
</feature>
<evidence type="ECO:0000313" key="3">
    <source>
        <dbReference type="EMBL" id="KAK6543620.1"/>
    </source>
</evidence>
<organism evidence="3 4">
    <name type="scientific">Orbilia ellipsospora</name>
    <dbReference type="NCBI Taxonomy" id="2528407"/>
    <lineage>
        <taxon>Eukaryota</taxon>
        <taxon>Fungi</taxon>
        <taxon>Dikarya</taxon>
        <taxon>Ascomycota</taxon>
        <taxon>Pezizomycotina</taxon>
        <taxon>Orbiliomycetes</taxon>
        <taxon>Orbiliales</taxon>
        <taxon>Orbiliaceae</taxon>
        <taxon>Orbilia</taxon>
    </lineage>
</organism>